<reference evidence="2 3" key="1">
    <citation type="submission" date="2016-10" db="EMBL/GenBank/DDBJ databases">
        <authorList>
            <person name="de Groot N.N."/>
        </authorList>
    </citation>
    <scope>NUCLEOTIDE SEQUENCE [LARGE SCALE GENOMIC DNA]</scope>
    <source>
        <strain evidence="2 3">CCM7597</strain>
    </source>
</reference>
<dbReference type="Gene3D" id="3.40.430.10">
    <property type="entry name" value="Dihydrofolate Reductase, subunit A"/>
    <property type="match status" value="1"/>
</dbReference>
<dbReference type="GO" id="GO:0009231">
    <property type="term" value="P:riboflavin biosynthetic process"/>
    <property type="evidence" value="ECO:0007669"/>
    <property type="project" value="InterPro"/>
</dbReference>
<proteinExistence type="predicted"/>
<evidence type="ECO:0000313" key="2">
    <source>
        <dbReference type="EMBL" id="SDZ80866.1"/>
    </source>
</evidence>
<feature type="domain" description="Bacterial bifunctional deaminase-reductase C-terminal" evidence="1">
    <location>
        <begin position="3"/>
        <end position="195"/>
    </location>
</feature>
<protein>
    <submittedName>
        <fullName evidence="2">Dihydrofolate reductase</fullName>
    </submittedName>
</protein>
<evidence type="ECO:0000313" key="3">
    <source>
        <dbReference type="Proteomes" id="UP000198584"/>
    </source>
</evidence>
<dbReference type="InterPro" id="IPR024072">
    <property type="entry name" value="DHFR-like_dom_sf"/>
</dbReference>
<name>A0A1H3W1C8_9BACI</name>
<sequence>MGKVILDMSMSLDGFIASPKDNRKQGLGEGGEILHEWLFNGERPSEFNDFFKLSIINREVFDKSFGTIGAIVAGRRTYDLTCGWGGSHPIHGIPVFIPTHDAPKEVPEGETTFTFVSDGMESVVEQAKTAADDKDVQVMGGANTAQQCMKANLVDEILIHLVPVLLGKGIRLFDSLGPEKIHLEKVDVTEASDVTHLRYRILK</sequence>
<dbReference type="SUPFAM" id="SSF53597">
    <property type="entry name" value="Dihydrofolate reductase-like"/>
    <property type="match status" value="1"/>
</dbReference>
<dbReference type="GO" id="GO:0008703">
    <property type="term" value="F:5-amino-6-(5-phosphoribosylamino)uracil reductase activity"/>
    <property type="evidence" value="ECO:0007669"/>
    <property type="project" value="InterPro"/>
</dbReference>
<evidence type="ECO:0000259" key="1">
    <source>
        <dbReference type="Pfam" id="PF01872"/>
    </source>
</evidence>
<dbReference type="Pfam" id="PF01872">
    <property type="entry name" value="RibD_C"/>
    <property type="match status" value="1"/>
</dbReference>
<dbReference type="InterPro" id="IPR002734">
    <property type="entry name" value="RibDG_C"/>
</dbReference>
<dbReference type="STRING" id="571932.SAMN05421743_101281"/>
<keyword evidence="3" id="KW-1185">Reference proteome</keyword>
<dbReference type="Proteomes" id="UP000198584">
    <property type="component" value="Unassembled WGS sequence"/>
</dbReference>
<organism evidence="2 3">
    <name type="scientific">Thalassobacillus cyri</name>
    <dbReference type="NCBI Taxonomy" id="571932"/>
    <lineage>
        <taxon>Bacteria</taxon>
        <taxon>Bacillati</taxon>
        <taxon>Bacillota</taxon>
        <taxon>Bacilli</taxon>
        <taxon>Bacillales</taxon>
        <taxon>Bacillaceae</taxon>
        <taxon>Thalassobacillus</taxon>
    </lineage>
</organism>
<gene>
    <name evidence="2" type="ORF">SAMN05421743_101281</name>
</gene>
<dbReference type="EMBL" id="FNQR01000001">
    <property type="protein sequence ID" value="SDZ80866.1"/>
    <property type="molecule type" value="Genomic_DNA"/>
</dbReference>
<dbReference type="InterPro" id="IPR050765">
    <property type="entry name" value="Riboflavin_Biosynth_HTPR"/>
</dbReference>
<dbReference type="PANTHER" id="PTHR38011">
    <property type="entry name" value="DIHYDROFOLATE REDUCTASE FAMILY PROTEIN (AFU_ORTHOLOGUE AFUA_8G06820)"/>
    <property type="match status" value="1"/>
</dbReference>
<dbReference type="AlphaFoldDB" id="A0A1H3W1C8"/>
<dbReference type="OrthoDB" id="195113at2"/>
<dbReference type="PANTHER" id="PTHR38011:SF12">
    <property type="entry name" value="BIFUNCTIONAL DEAMINASE-REDUCTASE DOMAIN PROTEIN"/>
    <property type="match status" value="1"/>
</dbReference>
<dbReference type="RefSeq" id="WP_093041457.1">
    <property type="nucleotide sequence ID" value="NZ_FNQR01000001.1"/>
</dbReference>
<accession>A0A1H3W1C8</accession>